<evidence type="ECO:0000313" key="2">
    <source>
        <dbReference type="Proteomes" id="UP000827872"/>
    </source>
</evidence>
<reference evidence="1" key="1">
    <citation type="submission" date="2021-08" db="EMBL/GenBank/DDBJ databases">
        <title>The first chromosome-level gecko genome reveals the dynamic sex chromosomes of Neotropical dwarf geckos (Sphaerodactylidae: Sphaerodactylus).</title>
        <authorList>
            <person name="Pinto B.J."/>
            <person name="Keating S.E."/>
            <person name="Gamble T."/>
        </authorList>
    </citation>
    <scope>NUCLEOTIDE SEQUENCE</scope>
    <source>
        <strain evidence="1">TG3544</strain>
    </source>
</reference>
<accession>A0ACB8FSS6</accession>
<keyword evidence="2" id="KW-1185">Reference proteome</keyword>
<evidence type="ECO:0000313" key="1">
    <source>
        <dbReference type="EMBL" id="KAH8007995.1"/>
    </source>
</evidence>
<dbReference type="Proteomes" id="UP000827872">
    <property type="component" value="Linkage Group LG06"/>
</dbReference>
<gene>
    <name evidence="1" type="ORF">K3G42_027003</name>
</gene>
<sequence length="474" mass="53154">MPFNMHSQGKRPVPFRESAPKGNEETLMDEILGPGAQIPVRINAPSCSSGTTAKPATHEAAPTDMELMTSMMQKITSLEQKVKSQALAIQHKDQKIKELEEQMKILQQGNEETSRLSRVEELEVICLQLQHQIWEMERFLNDYGLIWVGEGNASAENMESLDGEGNQSSRGLWKPGDSVVSESSINFDVIFENLKDLNVLAGEGVSQIEHVAGGARLRQLDPVPLTFYQNGIVMFNGPFRSYEEPSTQQCLRDLMDGYFPSELQRRYPEGVPFQVTDKREVFFRERQLPESFPGQGQVIGNPKPSGMKETTEIPGPKLTVQQFMNKLPRSLIRDGQVIDIRREIGETLQGSSKTQKSEVILVETPSLMAMKKRLEGDSEGKSSDPNISTLRIKSENGEKTYIIKMPFTETIGDLRQHLAQSRGGDLESYEILSVFPQQMYNDNSMTLEECGLVPNASLLLRRKASPTKSQGQQM</sequence>
<dbReference type="EMBL" id="CM037619">
    <property type="protein sequence ID" value="KAH8007995.1"/>
    <property type="molecule type" value="Genomic_DNA"/>
</dbReference>
<organism evidence="1 2">
    <name type="scientific">Sphaerodactylus townsendi</name>
    <dbReference type="NCBI Taxonomy" id="933632"/>
    <lineage>
        <taxon>Eukaryota</taxon>
        <taxon>Metazoa</taxon>
        <taxon>Chordata</taxon>
        <taxon>Craniata</taxon>
        <taxon>Vertebrata</taxon>
        <taxon>Euteleostomi</taxon>
        <taxon>Lepidosauria</taxon>
        <taxon>Squamata</taxon>
        <taxon>Bifurcata</taxon>
        <taxon>Gekkota</taxon>
        <taxon>Sphaerodactylidae</taxon>
        <taxon>Sphaerodactylus</taxon>
    </lineage>
</organism>
<protein>
    <submittedName>
        <fullName evidence="1">Uncharacterized protein</fullName>
    </submittedName>
</protein>
<comment type="caution">
    <text evidence="1">The sequence shown here is derived from an EMBL/GenBank/DDBJ whole genome shotgun (WGS) entry which is preliminary data.</text>
</comment>
<proteinExistence type="predicted"/>
<name>A0ACB8FSS6_9SAUR</name>